<name>A0AAW8EYE0_9MICO</name>
<evidence type="ECO:0000256" key="1">
    <source>
        <dbReference type="SAM" id="MobiDB-lite"/>
    </source>
</evidence>
<dbReference type="RefSeq" id="WP_307297136.1">
    <property type="nucleotide sequence ID" value="NZ_JAUSXV010000001.1"/>
</dbReference>
<evidence type="ECO:0000259" key="3">
    <source>
        <dbReference type="Pfam" id="PF01476"/>
    </source>
</evidence>
<reference evidence="4 5" key="1">
    <citation type="submission" date="2023-07" db="EMBL/GenBank/DDBJ databases">
        <title>Comparative genomics of wheat-associated soil bacteria to identify genetic determinants of phenazine resistance.</title>
        <authorList>
            <person name="Mouncey N."/>
        </authorList>
    </citation>
    <scope>NUCLEOTIDE SEQUENCE [LARGE SCALE GENOMIC DNA]</scope>
    <source>
        <strain evidence="4 5">W4I9-1</strain>
    </source>
</reference>
<feature type="chain" id="PRO_5043689971" description="LysM domain-containing protein" evidence="2">
    <location>
        <begin position="26"/>
        <end position="231"/>
    </location>
</feature>
<comment type="caution">
    <text evidence="4">The sequence shown here is derived from an EMBL/GenBank/DDBJ whole genome shotgun (WGS) entry which is preliminary data.</text>
</comment>
<dbReference type="InterPro" id="IPR018392">
    <property type="entry name" value="LysM"/>
</dbReference>
<dbReference type="AlphaFoldDB" id="A0AAW8EYE0"/>
<sequence length="231" mass="24161">MSYRAVVGSALLAALVAVVLTGCTAPEPKPTETPAAVQPSPEPSVDPALAAESEPVDTGSIDGAEGEAVFYDDALVGYVVTYGDIISAIEQRFGVDRLASLNGVAPETIGPGDRLLLRRGAKVPDSSGCIERSGLGFLYGNGDDGHRVFWIGPELVDRGSRDTADGTVARDSAGRIMSYTVADGDGEIAIGDRFCLEPQSFMEYSGLEWVLQPGDVLVLAVDPADLFVAKQ</sequence>
<feature type="signal peptide" evidence="2">
    <location>
        <begin position="1"/>
        <end position="25"/>
    </location>
</feature>
<accession>A0AAW8EYE0</accession>
<dbReference type="Pfam" id="PF01476">
    <property type="entry name" value="LysM"/>
    <property type="match status" value="1"/>
</dbReference>
<dbReference type="Proteomes" id="UP001244427">
    <property type="component" value="Unassembled WGS sequence"/>
</dbReference>
<feature type="region of interest" description="Disordered" evidence="1">
    <location>
        <begin position="29"/>
        <end position="58"/>
    </location>
</feature>
<feature type="domain" description="LysM" evidence="3">
    <location>
        <begin position="78"/>
        <end position="117"/>
    </location>
</feature>
<evidence type="ECO:0000256" key="2">
    <source>
        <dbReference type="SAM" id="SignalP"/>
    </source>
</evidence>
<evidence type="ECO:0000313" key="5">
    <source>
        <dbReference type="Proteomes" id="UP001244427"/>
    </source>
</evidence>
<keyword evidence="5" id="KW-1185">Reference proteome</keyword>
<protein>
    <recommendedName>
        <fullName evidence="3">LysM domain-containing protein</fullName>
    </recommendedName>
</protein>
<dbReference type="EMBL" id="JAUSXV010000001">
    <property type="protein sequence ID" value="MDQ0648445.1"/>
    <property type="molecule type" value="Genomic_DNA"/>
</dbReference>
<proteinExistence type="predicted"/>
<keyword evidence="2" id="KW-0732">Signal</keyword>
<dbReference type="PROSITE" id="PS51257">
    <property type="entry name" value="PROKAR_LIPOPROTEIN"/>
    <property type="match status" value="1"/>
</dbReference>
<organism evidence="4 5">
    <name type="scientific">Microbacterium natoriense</name>
    <dbReference type="NCBI Taxonomy" id="284570"/>
    <lineage>
        <taxon>Bacteria</taxon>
        <taxon>Bacillati</taxon>
        <taxon>Actinomycetota</taxon>
        <taxon>Actinomycetes</taxon>
        <taxon>Micrococcales</taxon>
        <taxon>Microbacteriaceae</taxon>
        <taxon>Microbacterium</taxon>
    </lineage>
</organism>
<gene>
    <name evidence="4" type="ORF">QFZ53_002641</name>
</gene>
<evidence type="ECO:0000313" key="4">
    <source>
        <dbReference type="EMBL" id="MDQ0648445.1"/>
    </source>
</evidence>